<dbReference type="OrthoDB" id="9917161at2"/>
<dbReference type="Pfam" id="PF02416">
    <property type="entry name" value="TatA_B_E"/>
    <property type="match status" value="1"/>
</dbReference>
<evidence type="ECO:0000256" key="3">
    <source>
        <dbReference type="ARBA" id="ARBA00022692"/>
    </source>
</evidence>
<proteinExistence type="predicted"/>
<evidence type="ECO:0000256" key="5">
    <source>
        <dbReference type="ARBA" id="ARBA00022989"/>
    </source>
</evidence>
<keyword evidence="6" id="KW-0811">Translocation</keyword>
<protein>
    <recommendedName>
        <fullName evidence="10">Twin-arginine translocase subunit TatB</fullName>
    </recommendedName>
</protein>
<accession>A0A5C1QI11</accession>
<evidence type="ECO:0000256" key="2">
    <source>
        <dbReference type="ARBA" id="ARBA00022448"/>
    </source>
</evidence>
<sequence length="104" mass="12123">MNGLGFQEVLVIVALVILFIRPQELPVIFRKLGKAWAKVYYYYTLMKKELQSMEKEIGIEEEMKEIRSMNARMKSEIANFDRALSDTVNTKVTSNNKTEEQKES</sequence>
<gene>
    <name evidence="8" type="ORF">EXM22_00980</name>
</gene>
<evidence type="ECO:0000313" key="8">
    <source>
        <dbReference type="EMBL" id="QEN06630.1"/>
    </source>
</evidence>
<keyword evidence="3" id="KW-0812">Transmembrane</keyword>
<comment type="subcellular location">
    <subcellularLocation>
        <location evidence="1">Membrane</location>
        <topology evidence="1">Single-pass membrane protein</topology>
    </subcellularLocation>
</comment>
<name>A0A5C1QI11_9SPIO</name>
<dbReference type="AlphaFoldDB" id="A0A5C1QI11"/>
<keyword evidence="5" id="KW-1133">Transmembrane helix</keyword>
<organism evidence="8 9">
    <name type="scientific">Oceanispirochaeta crateris</name>
    <dbReference type="NCBI Taxonomy" id="2518645"/>
    <lineage>
        <taxon>Bacteria</taxon>
        <taxon>Pseudomonadati</taxon>
        <taxon>Spirochaetota</taxon>
        <taxon>Spirochaetia</taxon>
        <taxon>Spirochaetales</taxon>
        <taxon>Spirochaetaceae</taxon>
        <taxon>Oceanispirochaeta</taxon>
    </lineage>
</organism>
<evidence type="ECO:0000256" key="1">
    <source>
        <dbReference type="ARBA" id="ARBA00004167"/>
    </source>
</evidence>
<evidence type="ECO:0000256" key="6">
    <source>
        <dbReference type="ARBA" id="ARBA00023010"/>
    </source>
</evidence>
<evidence type="ECO:0000256" key="4">
    <source>
        <dbReference type="ARBA" id="ARBA00022927"/>
    </source>
</evidence>
<evidence type="ECO:0000256" key="7">
    <source>
        <dbReference type="ARBA" id="ARBA00023136"/>
    </source>
</evidence>
<dbReference type="KEGG" id="ock:EXM22_00980"/>
<keyword evidence="9" id="KW-1185">Reference proteome</keyword>
<evidence type="ECO:0008006" key="10">
    <source>
        <dbReference type="Google" id="ProtNLM"/>
    </source>
</evidence>
<keyword evidence="2" id="KW-0813">Transport</keyword>
<dbReference type="InterPro" id="IPR003369">
    <property type="entry name" value="TatA/B/E"/>
</dbReference>
<reference evidence="8 9" key="1">
    <citation type="submission" date="2019-02" db="EMBL/GenBank/DDBJ databases">
        <title>Complete Genome Sequence and Methylome Analysis of free living Spirochaetas.</title>
        <authorList>
            <person name="Fomenkov A."/>
            <person name="Dubinina G."/>
            <person name="Leshcheva N."/>
            <person name="Mikheeva N."/>
            <person name="Grabovich M."/>
            <person name="Vincze T."/>
            <person name="Roberts R.J."/>
        </authorList>
    </citation>
    <scope>NUCLEOTIDE SEQUENCE [LARGE SCALE GENOMIC DNA]</scope>
    <source>
        <strain evidence="8 9">K2</strain>
    </source>
</reference>
<dbReference type="Proteomes" id="UP000324209">
    <property type="component" value="Chromosome"/>
</dbReference>
<dbReference type="RefSeq" id="WP_149484713.1">
    <property type="nucleotide sequence ID" value="NZ_CP036150.1"/>
</dbReference>
<keyword evidence="4" id="KW-0653">Protein transport</keyword>
<keyword evidence="7" id="KW-0472">Membrane</keyword>
<evidence type="ECO:0000313" key="9">
    <source>
        <dbReference type="Proteomes" id="UP000324209"/>
    </source>
</evidence>
<dbReference type="Gene3D" id="1.20.5.3310">
    <property type="match status" value="1"/>
</dbReference>
<dbReference type="EMBL" id="CP036150">
    <property type="protein sequence ID" value="QEN06630.1"/>
    <property type="molecule type" value="Genomic_DNA"/>
</dbReference>